<dbReference type="NCBIfam" id="TIGR01200">
    <property type="entry name" value="GLPGLI"/>
    <property type="match status" value="1"/>
</dbReference>
<name>A0A4U1CTB1_9SPHI</name>
<sequence>MTNFLKKHLQTVYLLLFVLVHPFNSKCQNRGIIESGTIEFERSENVYFYLDNYYGTLEGDMKKYADEYKNNNPKFKLTSFVLEFDINQSVFIPKSNSELKIDFLSQYSSENNVRMDFRKQTYNAQKNILGVNYLLNDPIKKINWKLTGETREIAGFLCRRANGLVSDSIYVVAFYTDQIIPKGGPESFAGLPGMILGIALPNEHITWFAKNYSPDRNMQLLSTSKLAGKKVTNYELEEIFKKEVAIKPSSLLNFIRRRSLF</sequence>
<reference evidence="1 2" key="1">
    <citation type="submission" date="2019-04" db="EMBL/GenBank/DDBJ databases">
        <title>Pedobacter sp. RP-3-22 sp. nov., isolated from Arctic soil.</title>
        <authorList>
            <person name="Dahal R.H."/>
            <person name="Kim D.-U."/>
        </authorList>
    </citation>
    <scope>NUCLEOTIDE SEQUENCE [LARGE SCALE GENOMIC DNA]</scope>
    <source>
        <strain evidence="1 2">RP-3-22</strain>
    </source>
</reference>
<keyword evidence="2" id="KW-1185">Reference proteome</keyword>
<comment type="caution">
    <text evidence="1">The sequence shown here is derived from an EMBL/GenBank/DDBJ whole genome shotgun (WGS) entry which is preliminary data.</text>
</comment>
<evidence type="ECO:0000313" key="1">
    <source>
        <dbReference type="EMBL" id="TKC12411.1"/>
    </source>
</evidence>
<protein>
    <submittedName>
        <fullName evidence="1">GLPGLI family protein</fullName>
    </submittedName>
</protein>
<gene>
    <name evidence="1" type="ORF">FA048_01985</name>
</gene>
<dbReference type="RefSeq" id="WP_136838431.1">
    <property type="nucleotide sequence ID" value="NZ_SWBR01000001.1"/>
</dbReference>
<accession>A0A4U1CTB1</accession>
<proteinExistence type="predicted"/>
<organism evidence="1 2">
    <name type="scientific">Pedobacter polaris</name>
    <dbReference type="NCBI Taxonomy" id="2571273"/>
    <lineage>
        <taxon>Bacteria</taxon>
        <taxon>Pseudomonadati</taxon>
        <taxon>Bacteroidota</taxon>
        <taxon>Sphingobacteriia</taxon>
        <taxon>Sphingobacteriales</taxon>
        <taxon>Sphingobacteriaceae</taxon>
        <taxon>Pedobacter</taxon>
    </lineage>
</organism>
<dbReference type="EMBL" id="SWBR01000001">
    <property type="protein sequence ID" value="TKC12411.1"/>
    <property type="molecule type" value="Genomic_DNA"/>
</dbReference>
<dbReference type="InterPro" id="IPR005901">
    <property type="entry name" value="GLPGLI"/>
</dbReference>
<dbReference type="OrthoDB" id="1440774at2"/>
<dbReference type="AlphaFoldDB" id="A0A4U1CTB1"/>
<dbReference type="Proteomes" id="UP000309488">
    <property type="component" value="Unassembled WGS sequence"/>
</dbReference>
<dbReference type="Pfam" id="PF09697">
    <property type="entry name" value="Porph_ging"/>
    <property type="match status" value="1"/>
</dbReference>
<evidence type="ECO:0000313" key="2">
    <source>
        <dbReference type="Proteomes" id="UP000309488"/>
    </source>
</evidence>